<evidence type="ECO:0000313" key="1">
    <source>
        <dbReference type="EMBL" id="CAB9519498.1"/>
    </source>
</evidence>
<evidence type="ECO:0000313" key="2">
    <source>
        <dbReference type="Proteomes" id="UP001153069"/>
    </source>
</evidence>
<organism evidence="1 2">
    <name type="scientific">Seminavis robusta</name>
    <dbReference type="NCBI Taxonomy" id="568900"/>
    <lineage>
        <taxon>Eukaryota</taxon>
        <taxon>Sar</taxon>
        <taxon>Stramenopiles</taxon>
        <taxon>Ochrophyta</taxon>
        <taxon>Bacillariophyta</taxon>
        <taxon>Bacillariophyceae</taxon>
        <taxon>Bacillariophycidae</taxon>
        <taxon>Naviculales</taxon>
        <taxon>Naviculaceae</taxon>
        <taxon>Seminavis</taxon>
    </lineage>
</organism>
<sequence>MLEEALRDPNKHPAEVATAMLSFIRSDLVNGGSSSEERFYQLFLPLCNRVFGEIMQDNKLEYKHQAGGWLSAEQRWKTPSTTQVQQHSYGRSVKRSPPQQSTKIRWCSCWGQFHGLLQAELATRKMKTIPPSH</sequence>
<comment type="caution">
    <text evidence="1">The sequence shown here is derived from an EMBL/GenBank/DDBJ whole genome shotgun (WGS) entry which is preliminary data.</text>
</comment>
<proteinExistence type="predicted"/>
<gene>
    <name evidence="1" type="ORF">SEMRO_1021_G232300.1</name>
</gene>
<dbReference type="Proteomes" id="UP001153069">
    <property type="component" value="Unassembled WGS sequence"/>
</dbReference>
<dbReference type="EMBL" id="CAICTM010001019">
    <property type="protein sequence ID" value="CAB9519498.1"/>
    <property type="molecule type" value="Genomic_DNA"/>
</dbReference>
<accession>A0A9N8EEV5</accession>
<dbReference type="OrthoDB" id="48033at2759"/>
<reference evidence="1" key="1">
    <citation type="submission" date="2020-06" db="EMBL/GenBank/DDBJ databases">
        <authorList>
            <consortium name="Plant Systems Biology data submission"/>
        </authorList>
    </citation>
    <scope>NUCLEOTIDE SEQUENCE</scope>
    <source>
        <strain evidence="1">D6</strain>
    </source>
</reference>
<protein>
    <submittedName>
        <fullName evidence="1">Uncharacterized protein</fullName>
    </submittedName>
</protein>
<name>A0A9N8EEV5_9STRA</name>
<keyword evidence="2" id="KW-1185">Reference proteome</keyword>
<dbReference type="AlphaFoldDB" id="A0A9N8EEV5"/>